<dbReference type="Pfam" id="PF00450">
    <property type="entry name" value="Peptidase_S10"/>
    <property type="match status" value="1"/>
</dbReference>
<evidence type="ECO:0000313" key="9">
    <source>
        <dbReference type="EMBL" id="KAL0487460.1"/>
    </source>
</evidence>
<keyword evidence="3 8" id="KW-0645">Protease</keyword>
<evidence type="ECO:0000256" key="5">
    <source>
        <dbReference type="ARBA" id="ARBA00022801"/>
    </source>
</evidence>
<evidence type="ECO:0000256" key="6">
    <source>
        <dbReference type="ARBA" id="ARBA00023157"/>
    </source>
</evidence>
<evidence type="ECO:0000256" key="3">
    <source>
        <dbReference type="ARBA" id="ARBA00022670"/>
    </source>
</evidence>
<dbReference type="GO" id="GO:0004185">
    <property type="term" value="F:serine-type carboxypeptidase activity"/>
    <property type="evidence" value="ECO:0007669"/>
    <property type="project" value="UniProtKB-UniRule"/>
</dbReference>
<dbReference type="PROSITE" id="PS00131">
    <property type="entry name" value="CARBOXYPEPT_SER_SER"/>
    <property type="match status" value="1"/>
</dbReference>
<keyword evidence="4 8" id="KW-0732">Signal</keyword>
<feature type="signal peptide" evidence="8">
    <location>
        <begin position="1"/>
        <end position="17"/>
    </location>
</feature>
<name>A0AAW2ZDG4_9EUKA</name>
<keyword evidence="7" id="KW-0325">Glycoprotein</keyword>
<evidence type="ECO:0000256" key="2">
    <source>
        <dbReference type="ARBA" id="ARBA00022645"/>
    </source>
</evidence>
<dbReference type="InterPro" id="IPR018202">
    <property type="entry name" value="Ser_caboxypep_ser_AS"/>
</dbReference>
<keyword evidence="2 8" id="KW-0121">Carboxypeptidase</keyword>
<dbReference type="EMBL" id="JAOPGA020001346">
    <property type="protein sequence ID" value="KAL0487460.1"/>
    <property type="molecule type" value="Genomic_DNA"/>
</dbReference>
<dbReference type="GO" id="GO:0006508">
    <property type="term" value="P:proteolysis"/>
    <property type="evidence" value="ECO:0007669"/>
    <property type="project" value="UniProtKB-KW"/>
</dbReference>
<evidence type="ECO:0000256" key="7">
    <source>
        <dbReference type="ARBA" id="ARBA00023180"/>
    </source>
</evidence>
<dbReference type="PANTHER" id="PTHR11802:SF201">
    <property type="entry name" value="CARBOXYPEPTIDASE"/>
    <property type="match status" value="1"/>
</dbReference>
<dbReference type="Gene3D" id="3.40.50.1820">
    <property type="entry name" value="alpha/beta hydrolase"/>
    <property type="match status" value="1"/>
</dbReference>
<dbReference type="SUPFAM" id="SSF53474">
    <property type="entry name" value="alpha/beta-Hydrolases"/>
    <property type="match status" value="1"/>
</dbReference>
<dbReference type="InterPro" id="IPR001563">
    <property type="entry name" value="Peptidase_S10"/>
</dbReference>
<accession>A0AAW2ZDG4</accession>
<dbReference type="FunFam" id="3.40.50.1820:FF:000143">
    <property type="entry name" value="Carboxypeptidase"/>
    <property type="match status" value="1"/>
</dbReference>
<dbReference type="PRINTS" id="PR00724">
    <property type="entry name" value="CRBOXYPTASEC"/>
</dbReference>
<gene>
    <name evidence="9" type="ORF">AKO1_004195</name>
</gene>
<dbReference type="EC" id="3.4.16.-" evidence="8"/>
<keyword evidence="6" id="KW-1015">Disulfide bond</keyword>
<protein>
    <recommendedName>
        <fullName evidence="8">Carboxypeptidase</fullName>
        <ecNumber evidence="8">3.4.16.-</ecNumber>
    </recommendedName>
</protein>
<dbReference type="InterPro" id="IPR033124">
    <property type="entry name" value="Ser_caboxypep_his_AS"/>
</dbReference>
<comment type="caution">
    <text evidence="9">The sequence shown here is derived from an EMBL/GenBank/DDBJ whole genome shotgun (WGS) entry which is preliminary data.</text>
</comment>
<dbReference type="Proteomes" id="UP001431209">
    <property type="component" value="Unassembled WGS sequence"/>
</dbReference>
<evidence type="ECO:0000313" key="10">
    <source>
        <dbReference type="Proteomes" id="UP001431209"/>
    </source>
</evidence>
<proteinExistence type="inferred from homology"/>
<dbReference type="AlphaFoldDB" id="A0AAW2ZDG4"/>
<sequence length="455" mass="50742">MKMRSVLLLSLVALCLAQNDHFITNLPGLSGKTNFNQYAGYIQSNSTHGRNLFYWFVESQSNPKNDPVVLWMNGGPGCSSLDGLLTEHGPFDVNPDGSTLKINQYSWNKVANVIYLESPASVGFSYSTETDQTFNDDKTADDVYHFLISFFKKYPQFAKNPFYVSGESYAGHYVPVSTNAIFEGNKRGDNPPINLKGFLVGNGVTDQESDQNSVPTFIYQHALASQQSYEQALKACKGDFYNNKRDMACGAAISRLRGGVGPVNIYGIYSPCINSFNNKKNQMCNGASDPLTPWYIPAGCNLSPPCINSTALITYLNRQDVKSAIHVRKDISWDICSGYVNSRYNWTYESMLPFYSKLLSAGIRAIVYSGDTDLAVNMLGSEYSVTKLVNQMSAKIKREWGYWSVSGSNQVAGYVKQWDNGLSFLTVKGAGHMVPTDKPEESLYFFTKFLREQDY</sequence>
<comment type="similarity">
    <text evidence="1 8">Belongs to the peptidase S10 family.</text>
</comment>
<evidence type="ECO:0000256" key="1">
    <source>
        <dbReference type="ARBA" id="ARBA00009431"/>
    </source>
</evidence>
<evidence type="ECO:0000256" key="8">
    <source>
        <dbReference type="RuleBase" id="RU361156"/>
    </source>
</evidence>
<dbReference type="InterPro" id="IPR029058">
    <property type="entry name" value="AB_hydrolase_fold"/>
</dbReference>
<reference evidence="9 10" key="1">
    <citation type="submission" date="2024-03" db="EMBL/GenBank/DDBJ databases">
        <title>The Acrasis kona genome and developmental transcriptomes reveal deep origins of eukaryotic multicellular pathways.</title>
        <authorList>
            <person name="Sheikh S."/>
            <person name="Fu C.-J."/>
            <person name="Brown M.W."/>
            <person name="Baldauf S.L."/>
        </authorList>
    </citation>
    <scope>NUCLEOTIDE SEQUENCE [LARGE SCALE GENOMIC DNA]</scope>
    <source>
        <strain evidence="9 10">ATCC MYA-3509</strain>
    </source>
</reference>
<dbReference type="PANTHER" id="PTHR11802">
    <property type="entry name" value="SERINE PROTEASE FAMILY S10 SERINE CARBOXYPEPTIDASE"/>
    <property type="match status" value="1"/>
</dbReference>
<feature type="chain" id="PRO_5043110438" description="Carboxypeptidase" evidence="8">
    <location>
        <begin position="18"/>
        <end position="455"/>
    </location>
</feature>
<organism evidence="9 10">
    <name type="scientific">Acrasis kona</name>
    <dbReference type="NCBI Taxonomy" id="1008807"/>
    <lineage>
        <taxon>Eukaryota</taxon>
        <taxon>Discoba</taxon>
        <taxon>Heterolobosea</taxon>
        <taxon>Tetramitia</taxon>
        <taxon>Eutetramitia</taxon>
        <taxon>Acrasidae</taxon>
        <taxon>Acrasis</taxon>
    </lineage>
</organism>
<keyword evidence="5 8" id="KW-0378">Hydrolase</keyword>
<dbReference type="PROSITE" id="PS00560">
    <property type="entry name" value="CARBOXYPEPT_SER_HIS"/>
    <property type="match status" value="1"/>
</dbReference>
<keyword evidence="10" id="KW-1185">Reference proteome</keyword>
<evidence type="ECO:0000256" key="4">
    <source>
        <dbReference type="ARBA" id="ARBA00022729"/>
    </source>
</evidence>